<keyword evidence="3" id="KW-1185">Reference proteome</keyword>
<proteinExistence type="predicted"/>
<dbReference type="GO" id="GO:0006629">
    <property type="term" value="P:lipid metabolic process"/>
    <property type="evidence" value="ECO:0007669"/>
    <property type="project" value="InterPro"/>
</dbReference>
<feature type="domain" description="Fungal lipase-type" evidence="1">
    <location>
        <begin position="22"/>
        <end position="170"/>
    </location>
</feature>
<accession>A0AAD8YFB5</accession>
<organism evidence="2 3">
    <name type="scientific">Skeletonema marinoi</name>
    <dbReference type="NCBI Taxonomy" id="267567"/>
    <lineage>
        <taxon>Eukaryota</taxon>
        <taxon>Sar</taxon>
        <taxon>Stramenopiles</taxon>
        <taxon>Ochrophyta</taxon>
        <taxon>Bacillariophyta</taxon>
        <taxon>Coscinodiscophyceae</taxon>
        <taxon>Thalassiosirophycidae</taxon>
        <taxon>Thalassiosirales</taxon>
        <taxon>Skeletonemataceae</taxon>
        <taxon>Skeletonema</taxon>
        <taxon>Skeletonema marinoi-dohrnii complex</taxon>
    </lineage>
</organism>
<evidence type="ECO:0000313" key="2">
    <source>
        <dbReference type="EMBL" id="KAK1743900.1"/>
    </source>
</evidence>
<dbReference type="EMBL" id="JATAAI010000008">
    <property type="protein sequence ID" value="KAK1743900.1"/>
    <property type="molecule type" value="Genomic_DNA"/>
</dbReference>
<dbReference type="Proteomes" id="UP001224775">
    <property type="component" value="Unassembled WGS sequence"/>
</dbReference>
<dbReference type="InterPro" id="IPR002921">
    <property type="entry name" value="Fungal_lipase-type"/>
</dbReference>
<gene>
    <name evidence="2" type="ORF">QTG54_005497</name>
</gene>
<evidence type="ECO:0000313" key="3">
    <source>
        <dbReference type="Proteomes" id="UP001224775"/>
    </source>
</evidence>
<reference evidence="2" key="1">
    <citation type="submission" date="2023-06" db="EMBL/GenBank/DDBJ databases">
        <title>Survivors Of The Sea: Transcriptome response of Skeletonema marinoi to long-term dormancy.</title>
        <authorList>
            <person name="Pinder M.I.M."/>
            <person name="Kourtchenko O."/>
            <person name="Robertson E.K."/>
            <person name="Larsson T."/>
            <person name="Maumus F."/>
            <person name="Osuna-Cruz C.M."/>
            <person name="Vancaester E."/>
            <person name="Stenow R."/>
            <person name="Vandepoele K."/>
            <person name="Ploug H."/>
            <person name="Bruchert V."/>
            <person name="Godhe A."/>
            <person name="Topel M."/>
        </authorList>
    </citation>
    <scope>NUCLEOTIDE SEQUENCE</scope>
    <source>
        <strain evidence="2">R05AC</strain>
    </source>
</reference>
<dbReference type="SUPFAM" id="SSF53474">
    <property type="entry name" value="alpha/beta-Hydrolases"/>
    <property type="match status" value="1"/>
</dbReference>
<protein>
    <recommendedName>
        <fullName evidence="1">Fungal lipase-type domain-containing protein</fullName>
    </recommendedName>
</protein>
<dbReference type="AlphaFoldDB" id="A0AAD8YFB5"/>
<name>A0AAD8YFB5_9STRA</name>
<dbReference type="Gene3D" id="3.40.50.1820">
    <property type="entry name" value="alpha/beta hydrolase"/>
    <property type="match status" value="1"/>
</dbReference>
<dbReference type="InterPro" id="IPR029058">
    <property type="entry name" value="AB_hydrolase_fold"/>
</dbReference>
<comment type="caution">
    <text evidence="2">The sequence shown here is derived from an EMBL/GenBank/DDBJ whole genome shotgun (WGS) entry which is preliminary data.</text>
</comment>
<sequence>MASDSPVSFKLTQLVNTNFVMITIRGTATVLDVMADAQLWISALLFQSVREFLPLGNVFTPILHHLVKVVSMVETKNIAKVAYYQETREFALYLMKKGYDVRVTGHSLGGGLALITGAQAKVSAIGFSAPNAKLSRQTFVGKFEQPLPVSVYDLNTYTFNVVPNRDPIPMIDDKADLYQNINCTASANDIVGCHSIDARFVSSNTNVGQKLV</sequence>
<evidence type="ECO:0000259" key="1">
    <source>
        <dbReference type="Pfam" id="PF01764"/>
    </source>
</evidence>
<dbReference type="Pfam" id="PF01764">
    <property type="entry name" value="Lipase_3"/>
    <property type="match status" value="1"/>
</dbReference>